<protein>
    <recommendedName>
        <fullName evidence="5">SWIM-type domain-containing protein</fullName>
    </recommendedName>
</protein>
<evidence type="ECO:0000313" key="7">
    <source>
        <dbReference type="EMBL" id="VDC64408.1"/>
    </source>
</evidence>
<evidence type="ECO:0000256" key="4">
    <source>
        <dbReference type="PROSITE-ProRule" id="PRU00325"/>
    </source>
</evidence>
<evidence type="ECO:0000256" key="3">
    <source>
        <dbReference type="ARBA" id="ARBA00022833"/>
    </source>
</evidence>
<dbReference type="PANTHER" id="PTHR31973:SF171">
    <property type="entry name" value="OS12G0597300 PROTEIN"/>
    <property type="match status" value="1"/>
</dbReference>
<gene>
    <name evidence="7" type="ORF">BRAA09T42019Z</name>
    <name evidence="6" type="ORF">BRAPAZ1V2_A09P79500.2</name>
</gene>
<dbReference type="GO" id="GO:0008270">
    <property type="term" value="F:zinc ion binding"/>
    <property type="evidence" value="ECO:0007669"/>
    <property type="project" value="UniProtKB-KW"/>
</dbReference>
<dbReference type="Gramene" id="A09p79500.2_BraZ1">
    <property type="protein sequence ID" value="A09p79500.2_BraZ1.CDS.1"/>
    <property type="gene ID" value="A09g79500.2_BraZ1"/>
</dbReference>
<dbReference type="AlphaFoldDB" id="A0A3P5YWY2"/>
<dbReference type="InterPro" id="IPR006564">
    <property type="entry name" value="Znf_PMZ"/>
</dbReference>
<name>A0A3P5YWY2_BRACM</name>
<evidence type="ECO:0000256" key="1">
    <source>
        <dbReference type="ARBA" id="ARBA00022723"/>
    </source>
</evidence>
<dbReference type="Proteomes" id="UP000694005">
    <property type="component" value="Chromosome A09"/>
</dbReference>
<keyword evidence="2 4" id="KW-0863">Zinc-finger</keyword>
<evidence type="ECO:0000259" key="5">
    <source>
        <dbReference type="PROSITE" id="PS50966"/>
    </source>
</evidence>
<evidence type="ECO:0000256" key="2">
    <source>
        <dbReference type="ARBA" id="ARBA00022771"/>
    </source>
</evidence>
<proteinExistence type="predicted"/>
<organism evidence="7">
    <name type="scientific">Brassica campestris</name>
    <name type="common">Field mustard</name>
    <dbReference type="NCBI Taxonomy" id="3711"/>
    <lineage>
        <taxon>Eukaryota</taxon>
        <taxon>Viridiplantae</taxon>
        <taxon>Streptophyta</taxon>
        <taxon>Embryophyta</taxon>
        <taxon>Tracheophyta</taxon>
        <taxon>Spermatophyta</taxon>
        <taxon>Magnoliopsida</taxon>
        <taxon>eudicotyledons</taxon>
        <taxon>Gunneridae</taxon>
        <taxon>Pentapetalae</taxon>
        <taxon>rosids</taxon>
        <taxon>malvids</taxon>
        <taxon>Brassicales</taxon>
        <taxon>Brassicaceae</taxon>
        <taxon>Brassiceae</taxon>
        <taxon>Brassica</taxon>
    </lineage>
</organism>
<keyword evidence="3" id="KW-0862">Zinc</keyword>
<accession>A0A3P5YWY2</accession>
<reference evidence="7" key="1">
    <citation type="submission" date="2018-11" db="EMBL/GenBank/DDBJ databases">
        <authorList>
            <consortium name="Genoscope - CEA"/>
            <person name="William W."/>
        </authorList>
    </citation>
    <scope>NUCLEOTIDE SEQUENCE</scope>
</reference>
<dbReference type="InterPro" id="IPR018289">
    <property type="entry name" value="MULE_transposase_dom"/>
</dbReference>
<dbReference type="Pfam" id="PF03108">
    <property type="entry name" value="DBD_Tnp_Mut"/>
    <property type="match status" value="1"/>
</dbReference>
<dbReference type="Pfam" id="PF04434">
    <property type="entry name" value="SWIM"/>
    <property type="match status" value="1"/>
</dbReference>
<dbReference type="EMBL" id="LR031568">
    <property type="protein sequence ID" value="VDC64408.1"/>
    <property type="molecule type" value="Genomic_DNA"/>
</dbReference>
<dbReference type="InterPro" id="IPR007527">
    <property type="entry name" value="Znf_SWIM"/>
</dbReference>
<sequence>MANDELVKPENPHSSFRQDHFTGIRHNFELFPTHDYNSEFEQLLDINLQIGSPYEENEVWSQFQEHKATALQDSTIHHNDDSLTEATGARQKQEIDDDNLDLAPPPPPPGSQCWSIPGMTVGKEFPDAKACRKSLREAAISQRFEMQTIKSDKTRFTAKCTSQGCPWRIHCAKLPKAPTFTIRTIHATHTCCGVPHLGHQQATVQWVADTVAEKVKENPHFKPKQILEEIHRTHGIALSYKQAWRGKERLMGRLRVSGSFEEEYRLLPQYCDEIVRTNPGSLAVVHANPKDERFQQVFVSFKASITGFLTACRPLIALDKAVLKSKYPGTLLVASGFDGDGGVLPLAYAVVNEENGTNWYQFLAELRKSLEMNSESIRKQVTIISTMEKAVVDGVESNFPGAFHGFCVRHLAEMFSKEFHSSVLESLLWEAAHSPTVLEFNARLNSIQQISPEAFLWLQNISPSRWASSCFEGTRFGQLTANVVTDSLNNWIEDVSGLPIIQTMECIHRRLMSLFKERREASLHWSDVLVPSAESRMLAAIAKSRGHRVYRANEAEFEVMDSEGNVVVDVQKRSCLCRRWEVFGLPCSHAVGALLSCEEDVYKYAESCFTVESYRRTYGESIEPVSDNVEWREKVLKIEGGGGGGGIRTPNVTGGARTGRRRIRPVGDGDRVKRLVHCSRCQQTGHFRTTCIAPM</sequence>
<dbReference type="Pfam" id="PF10551">
    <property type="entry name" value="MULE"/>
    <property type="match status" value="1"/>
</dbReference>
<dbReference type="SMART" id="SM00575">
    <property type="entry name" value="ZnF_PMZ"/>
    <property type="match status" value="1"/>
</dbReference>
<dbReference type="PANTHER" id="PTHR31973">
    <property type="entry name" value="POLYPROTEIN, PUTATIVE-RELATED"/>
    <property type="match status" value="1"/>
</dbReference>
<dbReference type="EMBL" id="LS974625">
    <property type="protein sequence ID" value="CAG7867483.1"/>
    <property type="molecule type" value="Genomic_DNA"/>
</dbReference>
<dbReference type="InterPro" id="IPR004332">
    <property type="entry name" value="Transposase_MuDR"/>
</dbReference>
<feature type="domain" description="SWIM-type" evidence="5">
    <location>
        <begin position="566"/>
        <end position="598"/>
    </location>
</feature>
<dbReference type="PROSITE" id="PS50966">
    <property type="entry name" value="ZF_SWIM"/>
    <property type="match status" value="1"/>
</dbReference>
<evidence type="ECO:0000313" key="6">
    <source>
        <dbReference type="EMBL" id="CAG7867483.1"/>
    </source>
</evidence>
<keyword evidence="1" id="KW-0479">Metal-binding</keyword>